<dbReference type="GO" id="GO:0016020">
    <property type="term" value="C:membrane"/>
    <property type="evidence" value="ECO:0007669"/>
    <property type="project" value="InterPro"/>
</dbReference>
<keyword evidence="1" id="KW-0812">Transmembrane</keyword>
<feature type="domain" description="Neurotransmitter-gated ion-channel transmembrane" evidence="2">
    <location>
        <begin position="47"/>
        <end position="254"/>
    </location>
</feature>
<dbReference type="Proteomes" id="UP000515161">
    <property type="component" value="Unplaced"/>
</dbReference>
<dbReference type="OrthoDB" id="6097796at2759"/>
<accession>A0A6P8UTX8</accession>
<dbReference type="InterPro" id="IPR038050">
    <property type="entry name" value="Neuro_actylchol_rec"/>
</dbReference>
<name>A0A6P8UTX8_GYMAC</name>
<dbReference type="InterPro" id="IPR006201">
    <property type="entry name" value="Neur_channel"/>
</dbReference>
<dbReference type="GO" id="GO:0004888">
    <property type="term" value="F:transmembrane signaling receptor activity"/>
    <property type="evidence" value="ECO:0007669"/>
    <property type="project" value="InterPro"/>
</dbReference>
<dbReference type="Gene3D" id="1.20.58.390">
    <property type="entry name" value="Neurotransmitter-gated ion-channel transmembrane domain"/>
    <property type="match status" value="1"/>
</dbReference>
<organism evidence="3 4">
    <name type="scientific">Gymnodraco acuticeps</name>
    <name type="common">Antarctic dragonfish</name>
    <dbReference type="NCBI Taxonomy" id="8218"/>
    <lineage>
        <taxon>Eukaryota</taxon>
        <taxon>Metazoa</taxon>
        <taxon>Chordata</taxon>
        <taxon>Craniata</taxon>
        <taxon>Vertebrata</taxon>
        <taxon>Euteleostomi</taxon>
        <taxon>Actinopterygii</taxon>
        <taxon>Neopterygii</taxon>
        <taxon>Teleostei</taxon>
        <taxon>Neoteleostei</taxon>
        <taxon>Acanthomorphata</taxon>
        <taxon>Eupercaria</taxon>
        <taxon>Perciformes</taxon>
        <taxon>Notothenioidei</taxon>
        <taxon>Bathydraconidae</taxon>
        <taxon>Gymnodraco</taxon>
    </lineage>
</organism>
<dbReference type="KEGG" id="gacu:117551467"/>
<evidence type="ECO:0000259" key="2">
    <source>
        <dbReference type="Pfam" id="PF02932"/>
    </source>
</evidence>
<sequence length="265" mass="29941">MSTESEWFLIGMTVQHQSVQRFHQNQSVVIYTITMKRRSLLYIVNFLVPVLLLFGLDLGSFVISDSGGEKLSFEVTLLLAVTVMQLILNDILPCSSDKIPLIAVYCIGIFGLMMVSLMETIVVMYLIEKDSASKERKADKNRSLSEDCGDKQGNYDGDVKKWTHCACVCNVSDEPPSELLSVAKEDKRSQLMEESNSLEKLPDELSEAVKGLALLLSRKKERKPDYWTRVAKKLDIIFFFVYVTVSALFLVVLFSVWTNAEDEKG</sequence>
<dbReference type="Pfam" id="PF02932">
    <property type="entry name" value="Neur_chan_memb"/>
    <property type="match status" value="1"/>
</dbReference>
<proteinExistence type="predicted"/>
<keyword evidence="1" id="KW-1133">Transmembrane helix</keyword>
<dbReference type="PANTHER" id="PTHR18945">
    <property type="entry name" value="NEUROTRANSMITTER GATED ION CHANNEL"/>
    <property type="match status" value="1"/>
</dbReference>
<dbReference type="SUPFAM" id="SSF90112">
    <property type="entry name" value="Neurotransmitter-gated ion-channel transmembrane pore"/>
    <property type="match status" value="1"/>
</dbReference>
<evidence type="ECO:0000313" key="3">
    <source>
        <dbReference type="Proteomes" id="UP000515161"/>
    </source>
</evidence>
<dbReference type="GeneID" id="117551467"/>
<feature type="transmembrane region" description="Helical" evidence="1">
    <location>
        <begin position="100"/>
        <end position="127"/>
    </location>
</feature>
<feature type="transmembrane region" description="Helical" evidence="1">
    <location>
        <begin position="236"/>
        <end position="257"/>
    </location>
</feature>
<dbReference type="GO" id="GO:0005216">
    <property type="term" value="F:monoatomic ion channel activity"/>
    <property type="evidence" value="ECO:0007669"/>
    <property type="project" value="InterPro"/>
</dbReference>
<gene>
    <name evidence="4" type="primary">LOC117551467</name>
</gene>
<feature type="transmembrane region" description="Helical" evidence="1">
    <location>
        <begin position="40"/>
        <end position="59"/>
    </location>
</feature>
<keyword evidence="1" id="KW-0472">Membrane</keyword>
<evidence type="ECO:0000313" key="4">
    <source>
        <dbReference type="RefSeq" id="XP_034080271.1"/>
    </source>
</evidence>
<keyword evidence="3" id="KW-1185">Reference proteome</keyword>
<dbReference type="InterPro" id="IPR006029">
    <property type="entry name" value="Neurotrans-gated_channel_TM"/>
</dbReference>
<reference evidence="4" key="1">
    <citation type="submission" date="2025-08" db="UniProtKB">
        <authorList>
            <consortium name="RefSeq"/>
        </authorList>
    </citation>
    <scope>IDENTIFICATION</scope>
</reference>
<evidence type="ECO:0000256" key="1">
    <source>
        <dbReference type="SAM" id="Phobius"/>
    </source>
</evidence>
<dbReference type="RefSeq" id="XP_034080271.1">
    <property type="nucleotide sequence ID" value="XM_034224380.1"/>
</dbReference>
<dbReference type="InterPro" id="IPR036719">
    <property type="entry name" value="Neuro-gated_channel_TM_sf"/>
</dbReference>
<dbReference type="AlphaFoldDB" id="A0A6P8UTX8"/>
<protein>
    <submittedName>
        <fullName evidence="4">5-hydroxytryptamine receptor 3A-like</fullName>
    </submittedName>
</protein>
<dbReference type="InParanoid" id="A0A6P8UTX8"/>